<evidence type="ECO:0000313" key="11">
    <source>
        <dbReference type="Proteomes" id="UP000295325"/>
    </source>
</evidence>
<protein>
    <recommendedName>
        <fullName evidence="3 8">Urocanate reductase</fullName>
        <ecNumber evidence="2 8">1.3.99.33</ecNumber>
    </recommendedName>
</protein>
<dbReference type="InterPro" id="IPR007329">
    <property type="entry name" value="FMN-bd"/>
</dbReference>
<reference evidence="10 11" key="1">
    <citation type="submission" date="2019-03" db="EMBL/GenBank/DDBJ databases">
        <title>Genomic Encyclopedia of Type Strains, Phase IV (KMG-IV): sequencing the most valuable type-strain genomes for metagenomic binning, comparative biology and taxonomic classification.</title>
        <authorList>
            <person name="Goeker M."/>
        </authorList>
    </citation>
    <scope>NUCLEOTIDE SEQUENCE [LARGE SCALE GENOMIC DNA]</scope>
    <source>
        <strain evidence="10 11">DSM 24455</strain>
    </source>
</reference>
<evidence type="ECO:0000313" key="10">
    <source>
        <dbReference type="EMBL" id="TDT46000.1"/>
    </source>
</evidence>
<dbReference type="Gene3D" id="3.90.1010.20">
    <property type="match status" value="1"/>
</dbReference>
<dbReference type="InterPro" id="IPR027477">
    <property type="entry name" value="Succ_DH/fumarate_Rdtase_cat_sf"/>
</dbReference>
<evidence type="ECO:0000256" key="5">
    <source>
        <dbReference type="ARBA" id="ARBA00022827"/>
    </source>
</evidence>
<dbReference type="GO" id="GO:0016020">
    <property type="term" value="C:membrane"/>
    <property type="evidence" value="ECO:0007669"/>
    <property type="project" value="InterPro"/>
</dbReference>
<keyword evidence="8" id="KW-0732">Signal</keyword>
<dbReference type="Gene3D" id="3.90.700.10">
    <property type="entry name" value="Succinate dehydrogenase/fumarate reductase flavoprotein, catalytic domain"/>
    <property type="match status" value="1"/>
</dbReference>
<dbReference type="InterPro" id="IPR010960">
    <property type="entry name" value="Flavocytochrome_c"/>
</dbReference>
<proteinExistence type="inferred from homology"/>
<dbReference type="PANTHER" id="PTHR43400">
    <property type="entry name" value="FUMARATE REDUCTASE"/>
    <property type="match status" value="1"/>
</dbReference>
<dbReference type="SMART" id="SM00900">
    <property type="entry name" value="FMN_bind"/>
    <property type="match status" value="1"/>
</dbReference>
<dbReference type="SUPFAM" id="SSF51905">
    <property type="entry name" value="FAD/NAD(P)-binding domain"/>
    <property type="match status" value="1"/>
</dbReference>
<keyword evidence="11" id="KW-1185">Reference proteome</keyword>
<dbReference type="RefSeq" id="WP_133629422.1">
    <property type="nucleotide sequence ID" value="NZ_SOAZ01000041.1"/>
</dbReference>
<dbReference type="FunFam" id="3.90.700.10:FF:000007">
    <property type="entry name" value="NADH-dependent fumarate reductase"/>
    <property type="match status" value="1"/>
</dbReference>
<comment type="cofactor">
    <cofactor evidence="8">
        <name>FMN</name>
        <dbReference type="ChEBI" id="CHEBI:58210"/>
    </cofactor>
    <text evidence="8">Binds 1 or 2 FMN covalently per subunit.</text>
</comment>
<dbReference type="OrthoDB" id="9806724at2"/>
<dbReference type="PRINTS" id="PR00368">
    <property type="entry name" value="FADPNR"/>
</dbReference>
<dbReference type="EMBL" id="SOAZ01000041">
    <property type="protein sequence ID" value="TDT46000.1"/>
    <property type="molecule type" value="Genomic_DNA"/>
</dbReference>
<evidence type="ECO:0000256" key="4">
    <source>
        <dbReference type="ARBA" id="ARBA00022630"/>
    </source>
</evidence>
<keyword evidence="4 8" id="KW-0285">Flavoprotein</keyword>
<dbReference type="GO" id="GO:0033765">
    <property type="term" value="F:steroid dehydrogenase activity, acting on the CH-CH group of donors"/>
    <property type="evidence" value="ECO:0007669"/>
    <property type="project" value="UniProtKB-ARBA"/>
</dbReference>
<comment type="cofactor">
    <cofactor evidence="8">
        <name>FAD</name>
        <dbReference type="ChEBI" id="CHEBI:57692"/>
    </cofactor>
    <text evidence="8">Binds 1 FAD per subunit.</text>
</comment>
<comment type="catalytic activity">
    <reaction evidence="7 8">
        <text>dihydrourocanate + A = urocanate + AH2</text>
        <dbReference type="Rhea" id="RHEA:36059"/>
        <dbReference type="ChEBI" id="CHEBI:13193"/>
        <dbReference type="ChEBI" id="CHEBI:17499"/>
        <dbReference type="ChEBI" id="CHEBI:27247"/>
        <dbReference type="ChEBI" id="CHEBI:72991"/>
        <dbReference type="EC" id="1.3.99.33"/>
    </reaction>
</comment>
<evidence type="ECO:0000256" key="1">
    <source>
        <dbReference type="ARBA" id="ARBA00008040"/>
    </source>
</evidence>
<dbReference type="InterPro" id="IPR003953">
    <property type="entry name" value="FAD-dep_OxRdtase_2_FAD-bd"/>
</dbReference>
<dbReference type="SUPFAM" id="SSF56425">
    <property type="entry name" value="Succinate dehydrogenase/fumarate reductase flavoprotein, catalytic domain"/>
    <property type="match status" value="1"/>
</dbReference>
<gene>
    <name evidence="10" type="ORF">EDD71_1413</name>
</gene>
<comment type="caution">
    <text evidence="10">The sequence shown here is derived from an EMBL/GenBank/DDBJ whole genome shotgun (WGS) entry which is preliminary data.</text>
</comment>
<feature type="domain" description="FMN-binding" evidence="9">
    <location>
        <begin position="41"/>
        <end position="114"/>
    </location>
</feature>
<keyword evidence="6 8" id="KW-0560">Oxidoreductase</keyword>
<dbReference type="Pfam" id="PF00890">
    <property type="entry name" value="FAD_binding_2"/>
    <property type="match status" value="1"/>
</dbReference>
<evidence type="ECO:0000256" key="3">
    <source>
        <dbReference type="ARBA" id="ARBA00015872"/>
    </source>
</evidence>
<accession>A0A4R7K4S9</accession>
<dbReference type="Gene3D" id="3.50.50.60">
    <property type="entry name" value="FAD/NAD(P)-binding domain"/>
    <property type="match status" value="1"/>
</dbReference>
<evidence type="ECO:0000256" key="8">
    <source>
        <dbReference type="RuleBase" id="RU366062"/>
    </source>
</evidence>
<dbReference type="Pfam" id="PF04205">
    <property type="entry name" value="FMN_bind"/>
    <property type="match status" value="1"/>
</dbReference>
<dbReference type="GO" id="GO:0010181">
    <property type="term" value="F:FMN binding"/>
    <property type="evidence" value="ECO:0007669"/>
    <property type="project" value="InterPro"/>
</dbReference>
<evidence type="ECO:0000256" key="6">
    <source>
        <dbReference type="ARBA" id="ARBA00023002"/>
    </source>
</evidence>
<dbReference type="PROSITE" id="PS51257">
    <property type="entry name" value="PROKAR_LIPOPROTEIN"/>
    <property type="match status" value="1"/>
</dbReference>
<feature type="signal peptide" evidence="8">
    <location>
        <begin position="1"/>
        <end position="21"/>
    </location>
</feature>
<sequence>MKKFKKTLALCLTVFVVMLMAACGAKPANGSSGTFIGESKGKNGKIKVEVKIENAEIKDIKVVENHESDFTKNVFEQIPKNIIAANSTDIDVIAGATLTSNAIIEAVKDAVKKSGITLAAKKASTTEAKAEDTSTDIVIIGAGGAGLSAAIEATNNGAKVIVVEKNSFMGGNTNFATGGMNAAGTKYQEAKGIKDSPELFYKDTMAGGHNKNNPELLKVLTEKSAETLYWLESLGANLSTISRSGGQSADRLHTAPGGVPVGGHLMGVFEKKIKELGIDVRLNTKAIEILSEGNRVTGIKVQTSKGQVYTINAKAVIIASGGFGANQEMVTKYRPDLKGFGTTNQPGATGDAFAMVEKLDVALVDMKEIQTHPTVVPVKNELITEGVRGEGAILVNRAGKRFINELETRDVVSQAILKQEGKTAFLVFDQGIVDRMASIKKYKDAGLLKEASTIKELAGKIGVNADELEKTINTYNEYFEAKKDKEFGRRVLAEELTKAPFYAVEVGPAIHHTMGGIKINTNAQVLNNSGRVIEGLYAAGEVTGGVHGGNRIGGNAVADITVFGRIAGQNAAKYVK</sequence>
<dbReference type="Proteomes" id="UP000295325">
    <property type="component" value="Unassembled WGS sequence"/>
</dbReference>
<organism evidence="10 11">
    <name type="scientific">Fonticella tunisiensis</name>
    <dbReference type="NCBI Taxonomy" id="1096341"/>
    <lineage>
        <taxon>Bacteria</taxon>
        <taxon>Bacillati</taxon>
        <taxon>Bacillota</taxon>
        <taxon>Clostridia</taxon>
        <taxon>Eubacteriales</taxon>
        <taxon>Clostridiaceae</taxon>
        <taxon>Fonticella</taxon>
    </lineage>
</organism>
<keyword evidence="5 8" id="KW-0274">FAD</keyword>
<comment type="similarity">
    <text evidence="1 8">Belongs to the FAD-dependent oxidoreductase 2 family. FRD/SDH subfamily.</text>
</comment>
<dbReference type="PANTHER" id="PTHR43400:SF7">
    <property type="entry name" value="FAD-DEPENDENT OXIDOREDUCTASE 2 FAD BINDING DOMAIN-CONTAINING PROTEIN"/>
    <property type="match status" value="1"/>
</dbReference>
<evidence type="ECO:0000256" key="7">
    <source>
        <dbReference type="ARBA" id="ARBA00049922"/>
    </source>
</evidence>
<dbReference type="AlphaFoldDB" id="A0A4R7K4S9"/>
<feature type="chain" id="PRO_5039761769" description="Urocanate reductase" evidence="8">
    <location>
        <begin position="22"/>
        <end position="576"/>
    </location>
</feature>
<name>A0A4R7K4S9_9CLOT</name>
<dbReference type="NCBIfam" id="TIGR01813">
    <property type="entry name" value="flavo_cyto_c"/>
    <property type="match status" value="1"/>
</dbReference>
<evidence type="ECO:0000259" key="9">
    <source>
        <dbReference type="SMART" id="SM00900"/>
    </source>
</evidence>
<evidence type="ECO:0000256" key="2">
    <source>
        <dbReference type="ARBA" id="ARBA00013137"/>
    </source>
</evidence>
<dbReference type="InterPro" id="IPR036188">
    <property type="entry name" value="FAD/NAD-bd_sf"/>
</dbReference>
<dbReference type="InterPro" id="IPR050315">
    <property type="entry name" value="FAD-oxidoreductase_2"/>
</dbReference>
<dbReference type="EC" id="1.3.99.33" evidence="2 8"/>